<keyword evidence="1" id="KW-0732">Signal</keyword>
<evidence type="ECO:0000259" key="4">
    <source>
        <dbReference type="Pfam" id="PF13439"/>
    </source>
</evidence>
<proteinExistence type="predicted"/>
<feature type="domain" description="NodB homology" evidence="3">
    <location>
        <begin position="53"/>
        <end position="186"/>
    </location>
</feature>
<gene>
    <name evidence="5" type="ORF">SAMN05660337_0946</name>
</gene>
<evidence type="ECO:0000259" key="2">
    <source>
        <dbReference type="Pfam" id="PF00534"/>
    </source>
</evidence>
<dbReference type="InterPro" id="IPR051398">
    <property type="entry name" value="Polysacch_Deacetylase"/>
</dbReference>
<dbReference type="AlphaFoldDB" id="A0A1G9D7W2"/>
<organism evidence="5 6">
    <name type="scientific">Maridesulfovibrio ferrireducens</name>
    <dbReference type="NCBI Taxonomy" id="246191"/>
    <lineage>
        <taxon>Bacteria</taxon>
        <taxon>Pseudomonadati</taxon>
        <taxon>Thermodesulfobacteriota</taxon>
        <taxon>Desulfovibrionia</taxon>
        <taxon>Desulfovibrionales</taxon>
        <taxon>Desulfovibrionaceae</taxon>
        <taxon>Maridesulfovibrio</taxon>
    </lineage>
</organism>
<sequence length="691" mass="77120">MFGKSIPVFCYHAVCEEDGHSPETFAAHLDTIVEMGFKTISASHLYDICLGRRKLDKKYVVLTFDDCHISNWLNVVPMLEERGMTGVFFAVSDFIGEGKIRLKSDVPEILPMREAFIKALSEKDTSQFMNEAELKSLVHDKGMEVYAHTCNHQGCFKDFRSRGNFSADSHWSTWGIYRRFNPKLSVFDNGSAFAYNGFWPIFRKGRVLFKKRTDEERRQFCREDFSRCMEKIKEINGAKRQFFCWPWGHFDSLSMQEASACGFEGTFTLERSANMLGTDPMRINRIGVGSSKDAAWIRKRLLMYSNEAVAVGCFKFFSKKNDIGRVLYITDTGKLSGGSRQLINSAKAMRSAGMEVVAVLPPESALIAELEGIGAEVVVLDDFKNLFTAANFLSDLISEKNIDVVHTYHNRAVKIACIAKGLSLFGRKKFKLFFNRGVIYKPNPLAPLFSMIGNGYICNSVKCRDVLLKHGVPSKRAHVVYNSFAGGGRKPRRSVATSVIYVGNSGYAKGPDVFIKAVDNLLSQDSCEGVRFIAVGLEDLSAYKDIVSPATLERIECPGYVSHDDTVRLLATSHIYVMSSRQESMPNTLIEAFDAGLATVCTDAGGTSELIRDGVNGFMCPVEDVSAISDAIKKLIDDGDLRKNMGRLNRKIVRILMSNSAKSRALLGVYSSYTKDDPKTEPLDIDAIMEE</sequence>
<dbReference type="Proteomes" id="UP000199053">
    <property type="component" value="Unassembled WGS sequence"/>
</dbReference>
<dbReference type="SUPFAM" id="SSF88713">
    <property type="entry name" value="Glycoside hydrolase/deacetylase"/>
    <property type="match status" value="1"/>
</dbReference>
<feature type="domain" description="Glycosyltransferase subfamily 4-like N-terminal" evidence="4">
    <location>
        <begin position="336"/>
        <end position="482"/>
    </location>
</feature>
<dbReference type="GO" id="GO:0005975">
    <property type="term" value="P:carbohydrate metabolic process"/>
    <property type="evidence" value="ECO:0007669"/>
    <property type="project" value="InterPro"/>
</dbReference>
<dbReference type="Gene3D" id="3.40.50.2000">
    <property type="entry name" value="Glycogen Phosphorylase B"/>
    <property type="match status" value="2"/>
</dbReference>
<evidence type="ECO:0000313" key="6">
    <source>
        <dbReference type="Proteomes" id="UP000199053"/>
    </source>
</evidence>
<keyword evidence="6" id="KW-1185">Reference proteome</keyword>
<dbReference type="EMBL" id="FNGA01000001">
    <property type="protein sequence ID" value="SDK59997.1"/>
    <property type="molecule type" value="Genomic_DNA"/>
</dbReference>
<dbReference type="Pfam" id="PF13439">
    <property type="entry name" value="Glyco_transf_4"/>
    <property type="match status" value="1"/>
</dbReference>
<name>A0A1G9D7W2_9BACT</name>
<dbReference type="InterPro" id="IPR028098">
    <property type="entry name" value="Glyco_trans_4-like_N"/>
</dbReference>
<dbReference type="RefSeq" id="WP_092158697.1">
    <property type="nucleotide sequence ID" value="NZ_FNGA01000001.1"/>
</dbReference>
<dbReference type="CDD" id="cd03801">
    <property type="entry name" value="GT4_PimA-like"/>
    <property type="match status" value="1"/>
</dbReference>
<evidence type="ECO:0000259" key="3">
    <source>
        <dbReference type="Pfam" id="PF01522"/>
    </source>
</evidence>
<dbReference type="Gene3D" id="3.20.20.370">
    <property type="entry name" value="Glycoside hydrolase/deacetylase"/>
    <property type="match status" value="1"/>
</dbReference>
<dbReference type="Pfam" id="PF01522">
    <property type="entry name" value="Polysacc_deac_1"/>
    <property type="match status" value="1"/>
</dbReference>
<dbReference type="InterPro" id="IPR001296">
    <property type="entry name" value="Glyco_trans_1"/>
</dbReference>
<dbReference type="SUPFAM" id="SSF53756">
    <property type="entry name" value="UDP-Glycosyltransferase/glycogen phosphorylase"/>
    <property type="match status" value="1"/>
</dbReference>
<dbReference type="Pfam" id="PF00534">
    <property type="entry name" value="Glycos_transf_1"/>
    <property type="match status" value="1"/>
</dbReference>
<dbReference type="STRING" id="246191.SAMN05660337_0946"/>
<evidence type="ECO:0000313" key="5">
    <source>
        <dbReference type="EMBL" id="SDK59997.1"/>
    </source>
</evidence>
<dbReference type="GO" id="GO:0016810">
    <property type="term" value="F:hydrolase activity, acting on carbon-nitrogen (but not peptide) bonds"/>
    <property type="evidence" value="ECO:0007669"/>
    <property type="project" value="InterPro"/>
</dbReference>
<evidence type="ECO:0000256" key="1">
    <source>
        <dbReference type="ARBA" id="ARBA00022729"/>
    </source>
</evidence>
<dbReference type="PANTHER" id="PTHR34216">
    <property type="match status" value="1"/>
</dbReference>
<dbReference type="OrthoDB" id="9814639at2"/>
<accession>A0A1G9D7W2</accession>
<protein>
    <submittedName>
        <fullName evidence="5">Glycosyltransferase involved in cell wall bisynthesis</fullName>
    </submittedName>
</protein>
<dbReference type="InterPro" id="IPR011330">
    <property type="entry name" value="Glyco_hydro/deAcase_b/a-brl"/>
</dbReference>
<reference evidence="6" key="1">
    <citation type="submission" date="2016-10" db="EMBL/GenBank/DDBJ databases">
        <authorList>
            <person name="Varghese N."/>
            <person name="Submissions S."/>
        </authorList>
    </citation>
    <scope>NUCLEOTIDE SEQUENCE [LARGE SCALE GENOMIC DNA]</scope>
    <source>
        <strain evidence="6">DSM 16995</strain>
    </source>
</reference>
<feature type="domain" description="Glycosyl transferase family 1" evidence="2">
    <location>
        <begin position="499"/>
        <end position="650"/>
    </location>
</feature>
<dbReference type="InterPro" id="IPR002509">
    <property type="entry name" value="NODB_dom"/>
</dbReference>
<dbReference type="PANTHER" id="PTHR34216:SF13">
    <property type="entry name" value="XYLANASE_CHITIN DEACETYLASE"/>
    <property type="match status" value="1"/>
</dbReference>
<keyword evidence="5" id="KW-0808">Transferase</keyword>
<dbReference type="GO" id="GO:0016757">
    <property type="term" value="F:glycosyltransferase activity"/>
    <property type="evidence" value="ECO:0007669"/>
    <property type="project" value="InterPro"/>
</dbReference>